<reference evidence="1" key="1">
    <citation type="submission" date="2020-04" db="EMBL/GenBank/DDBJ databases">
        <authorList>
            <person name="Broberg M."/>
        </authorList>
    </citation>
    <scope>NUCLEOTIDE SEQUENCE</scope>
</reference>
<dbReference type="Proteomes" id="UP000836387">
    <property type="component" value="Unassembled WGS sequence"/>
</dbReference>
<dbReference type="EMBL" id="CADEHS020000376">
    <property type="protein sequence ID" value="CAG9951680.1"/>
    <property type="molecule type" value="Genomic_DNA"/>
</dbReference>
<name>A0ACA9UEI5_BIOOC</name>
<comment type="caution">
    <text evidence="1">The sequence shown here is derived from an EMBL/GenBank/DDBJ whole genome shotgun (WGS) entry which is preliminary data.</text>
</comment>
<evidence type="ECO:0000313" key="1">
    <source>
        <dbReference type="EMBL" id="CAG9951680.1"/>
    </source>
</evidence>
<reference evidence="1" key="2">
    <citation type="submission" date="2021-10" db="EMBL/GenBank/DDBJ databases">
        <authorList>
            <person name="Piombo E."/>
        </authorList>
    </citation>
    <scope>NUCLEOTIDE SEQUENCE</scope>
</reference>
<keyword evidence="2" id="KW-1185">Reference proteome</keyword>
<proteinExistence type="predicted"/>
<gene>
    <name evidence="1" type="ORF">CRV2_00021365</name>
</gene>
<organism evidence="1 2">
    <name type="scientific">Clonostachys rosea f. rosea IK726</name>
    <dbReference type="NCBI Taxonomy" id="1349383"/>
    <lineage>
        <taxon>Eukaryota</taxon>
        <taxon>Fungi</taxon>
        <taxon>Dikarya</taxon>
        <taxon>Ascomycota</taxon>
        <taxon>Pezizomycotina</taxon>
        <taxon>Sordariomycetes</taxon>
        <taxon>Hypocreomycetidae</taxon>
        <taxon>Hypocreales</taxon>
        <taxon>Bionectriaceae</taxon>
        <taxon>Clonostachys</taxon>
    </lineage>
</organism>
<protein>
    <submittedName>
        <fullName evidence="1">Uncharacterized protein</fullName>
    </submittedName>
</protein>
<accession>A0ACA9UEI5</accession>
<evidence type="ECO:0000313" key="2">
    <source>
        <dbReference type="Proteomes" id="UP000836387"/>
    </source>
</evidence>
<sequence length="114" mass="12205">MASAGDDRGAESSYTAGGSPGGLIEVAVLLGIMERGGGFQCPATSVDDNSVTWDSCKPTWLIPPFGTARRSIKRISGNIYKDYRKALKDDLSEAWAKTVTGYTKSLWLDIAAKD</sequence>